<reference evidence="1" key="1">
    <citation type="journal article" date="2021" name="Nat. Commun.">
        <title>Genetic determinants of endophytism in the Arabidopsis root mycobiome.</title>
        <authorList>
            <person name="Mesny F."/>
            <person name="Miyauchi S."/>
            <person name="Thiergart T."/>
            <person name="Pickel B."/>
            <person name="Atanasova L."/>
            <person name="Karlsson M."/>
            <person name="Huettel B."/>
            <person name="Barry K.W."/>
            <person name="Haridas S."/>
            <person name="Chen C."/>
            <person name="Bauer D."/>
            <person name="Andreopoulos W."/>
            <person name="Pangilinan J."/>
            <person name="LaButti K."/>
            <person name="Riley R."/>
            <person name="Lipzen A."/>
            <person name="Clum A."/>
            <person name="Drula E."/>
            <person name="Henrissat B."/>
            <person name="Kohler A."/>
            <person name="Grigoriev I.V."/>
            <person name="Martin F.M."/>
            <person name="Hacquard S."/>
        </authorList>
    </citation>
    <scope>NUCLEOTIDE SEQUENCE</scope>
    <source>
        <strain evidence="1">MPI-CAGE-CH-0230</strain>
    </source>
</reference>
<keyword evidence="2" id="KW-1185">Reference proteome</keyword>
<evidence type="ECO:0000313" key="2">
    <source>
        <dbReference type="Proteomes" id="UP000756346"/>
    </source>
</evidence>
<dbReference type="GeneID" id="70192539"/>
<name>A0A9P8XRA2_9PEZI</name>
<dbReference type="RefSeq" id="XP_046004926.1">
    <property type="nucleotide sequence ID" value="XM_046162993.1"/>
</dbReference>
<dbReference type="AlphaFoldDB" id="A0A9P8XRA2"/>
<dbReference type="EMBL" id="JAGTJQ010000014">
    <property type="protein sequence ID" value="KAH7012661.1"/>
    <property type="molecule type" value="Genomic_DNA"/>
</dbReference>
<sequence>MQTSRYLRACARPQYMTATAHLVCAYELEFYMTSPFVELQPRCRSVFVYLSGMPGTPPVPLHPFLGFVEFLPDLIGHHINKSWKNLISLFRFRNETWMKRLREMTRMSVDRSGNVYMVPLIPAPEHPTGKCDSDWRGLRDPQHRLFKRGWKKGDIEKVDCKNGMISVVPSRKVISSRRELSDVGINEKLIRQQLDEPVYLRLFPVCWL</sequence>
<gene>
    <name evidence="1" type="ORF">B0I36DRAFT_53051</name>
</gene>
<dbReference type="Proteomes" id="UP000756346">
    <property type="component" value="Unassembled WGS sequence"/>
</dbReference>
<evidence type="ECO:0000313" key="1">
    <source>
        <dbReference type="EMBL" id="KAH7012661.1"/>
    </source>
</evidence>
<protein>
    <submittedName>
        <fullName evidence="1">Uncharacterized protein</fullName>
    </submittedName>
</protein>
<proteinExistence type="predicted"/>
<organism evidence="1 2">
    <name type="scientific">Microdochium trichocladiopsis</name>
    <dbReference type="NCBI Taxonomy" id="1682393"/>
    <lineage>
        <taxon>Eukaryota</taxon>
        <taxon>Fungi</taxon>
        <taxon>Dikarya</taxon>
        <taxon>Ascomycota</taxon>
        <taxon>Pezizomycotina</taxon>
        <taxon>Sordariomycetes</taxon>
        <taxon>Xylariomycetidae</taxon>
        <taxon>Xylariales</taxon>
        <taxon>Microdochiaceae</taxon>
        <taxon>Microdochium</taxon>
    </lineage>
</organism>
<comment type="caution">
    <text evidence="1">The sequence shown here is derived from an EMBL/GenBank/DDBJ whole genome shotgun (WGS) entry which is preliminary data.</text>
</comment>
<accession>A0A9P8XRA2</accession>